<gene>
    <name evidence="1" type="ORF">SK128_017494</name>
</gene>
<evidence type="ECO:0000313" key="2">
    <source>
        <dbReference type="Proteomes" id="UP001381693"/>
    </source>
</evidence>
<organism evidence="1 2">
    <name type="scientific">Halocaridina rubra</name>
    <name type="common">Hawaiian red shrimp</name>
    <dbReference type="NCBI Taxonomy" id="373956"/>
    <lineage>
        <taxon>Eukaryota</taxon>
        <taxon>Metazoa</taxon>
        <taxon>Ecdysozoa</taxon>
        <taxon>Arthropoda</taxon>
        <taxon>Crustacea</taxon>
        <taxon>Multicrustacea</taxon>
        <taxon>Malacostraca</taxon>
        <taxon>Eumalacostraca</taxon>
        <taxon>Eucarida</taxon>
        <taxon>Decapoda</taxon>
        <taxon>Pleocyemata</taxon>
        <taxon>Caridea</taxon>
        <taxon>Atyoidea</taxon>
        <taxon>Atyidae</taxon>
        <taxon>Halocaridina</taxon>
    </lineage>
</organism>
<protein>
    <submittedName>
        <fullName evidence="1">Uncharacterized protein</fullName>
    </submittedName>
</protein>
<proteinExistence type="predicted"/>
<dbReference type="Proteomes" id="UP001381693">
    <property type="component" value="Unassembled WGS sequence"/>
</dbReference>
<sequence>MSRGTASISKYARGVKKLPKCRRGPATLLEAPSGAAKAPKRNITTIRFSAKPCFPNITYMNATCVASIQA</sequence>
<comment type="caution">
    <text evidence="1">The sequence shown here is derived from an EMBL/GenBank/DDBJ whole genome shotgun (WGS) entry which is preliminary data.</text>
</comment>
<keyword evidence="2" id="KW-1185">Reference proteome</keyword>
<evidence type="ECO:0000313" key="1">
    <source>
        <dbReference type="EMBL" id="KAK7069060.1"/>
    </source>
</evidence>
<accession>A0AAN8WMY5</accession>
<reference evidence="1 2" key="1">
    <citation type="submission" date="2023-11" db="EMBL/GenBank/DDBJ databases">
        <title>Halocaridina rubra genome assembly.</title>
        <authorList>
            <person name="Smith C."/>
        </authorList>
    </citation>
    <scope>NUCLEOTIDE SEQUENCE [LARGE SCALE GENOMIC DNA]</scope>
    <source>
        <strain evidence="1">EP-1</strain>
        <tissue evidence="1">Whole</tissue>
    </source>
</reference>
<name>A0AAN8WMY5_HALRR</name>
<dbReference type="EMBL" id="JAXCGZ010017039">
    <property type="protein sequence ID" value="KAK7069060.1"/>
    <property type="molecule type" value="Genomic_DNA"/>
</dbReference>
<dbReference type="AlphaFoldDB" id="A0AAN8WMY5"/>